<dbReference type="PANTHER" id="PTHR43792:SF1">
    <property type="entry name" value="N-ACETYLTRANSFERASE DOMAIN-CONTAINING PROTEIN"/>
    <property type="match status" value="1"/>
</dbReference>
<protein>
    <submittedName>
        <fullName evidence="2">GNAT family N-acetyltransferase</fullName>
    </submittedName>
</protein>
<accession>A0ABS9VKX0</accession>
<proteinExistence type="predicted"/>
<sequence>MLRDFELRDLDYFLSFFENADASQHVGGPSGTEDTWRRMLAGAGLWQLTGIGMWAVAERNGGPAIGHVGFFDFLRGSEPSIAGEAEMGWILAPSAHGKGYAREACEGILNWFDAQFGKRAIWALISPGNDPSMKLASKLGFIRQPDGTYREKPQTIWLRPA</sequence>
<keyword evidence="3" id="KW-1185">Reference proteome</keyword>
<evidence type="ECO:0000313" key="3">
    <source>
        <dbReference type="Proteomes" id="UP001203058"/>
    </source>
</evidence>
<evidence type="ECO:0000313" key="2">
    <source>
        <dbReference type="EMBL" id="MCH8615363.1"/>
    </source>
</evidence>
<dbReference type="InterPro" id="IPR051531">
    <property type="entry name" value="N-acetyltransferase"/>
</dbReference>
<dbReference type="EMBL" id="JAKZHW010000001">
    <property type="protein sequence ID" value="MCH8615363.1"/>
    <property type="molecule type" value="Genomic_DNA"/>
</dbReference>
<dbReference type="InterPro" id="IPR016181">
    <property type="entry name" value="Acyl_CoA_acyltransferase"/>
</dbReference>
<dbReference type="PANTHER" id="PTHR43792">
    <property type="entry name" value="GNAT FAMILY, PUTATIVE (AFU_ORTHOLOGUE AFUA_3G00765)-RELATED-RELATED"/>
    <property type="match status" value="1"/>
</dbReference>
<dbReference type="PROSITE" id="PS51186">
    <property type="entry name" value="GNAT"/>
    <property type="match status" value="1"/>
</dbReference>
<name>A0ABS9VKX0_9SPHN</name>
<dbReference type="Pfam" id="PF13302">
    <property type="entry name" value="Acetyltransf_3"/>
    <property type="match status" value="1"/>
</dbReference>
<dbReference type="Proteomes" id="UP001203058">
    <property type="component" value="Unassembled WGS sequence"/>
</dbReference>
<organism evidence="2 3">
    <name type="scientific">Sphingomonas telluris</name>
    <dbReference type="NCBI Taxonomy" id="2907998"/>
    <lineage>
        <taxon>Bacteria</taxon>
        <taxon>Pseudomonadati</taxon>
        <taxon>Pseudomonadota</taxon>
        <taxon>Alphaproteobacteria</taxon>
        <taxon>Sphingomonadales</taxon>
        <taxon>Sphingomonadaceae</taxon>
        <taxon>Sphingomonas</taxon>
    </lineage>
</organism>
<evidence type="ECO:0000259" key="1">
    <source>
        <dbReference type="PROSITE" id="PS51186"/>
    </source>
</evidence>
<gene>
    <name evidence="2" type="ORF">LZ016_04505</name>
</gene>
<reference evidence="2 3" key="1">
    <citation type="submission" date="2022-03" db="EMBL/GenBank/DDBJ databases">
        <authorList>
            <person name="Jo J.-H."/>
            <person name="Im W.-T."/>
        </authorList>
    </citation>
    <scope>NUCLEOTIDE SEQUENCE [LARGE SCALE GENOMIC DNA]</scope>
    <source>
        <strain evidence="2 3">SM33</strain>
    </source>
</reference>
<comment type="caution">
    <text evidence="2">The sequence shown here is derived from an EMBL/GenBank/DDBJ whole genome shotgun (WGS) entry which is preliminary data.</text>
</comment>
<dbReference type="SUPFAM" id="SSF55729">
    <property type="entry name" value="Acyl-CoA N-acyltransferases (Nat)"/>
    <property type="match status" value="1"/>
</dbReference>
<dbReference type="Gene3D" id="3.40.630.30">
    <property type="match status" value="1"/>
</dbReference>
<dbReference type="InterPro" id="IPR000182">
    <property type="entry name" value="GNAT_dom"/>
</dbReference>
<feature type="domain" description="N-acetyltransferase" evidence="1">
    <location>
        <begin position="1"/>
        <end position="161"/>
    </location>
</feature>
<dbReference type="RefSeq" id="WP_241446119.1">
    <property type="nucleotide sequence ID" value="NZ_JAKZHW010000001.1"/>
</dbReference>